<dbReference type="InterPro" id="IPR012373">
    <property type="entry name" value="Ferrdict_sens_TM"/>
</dbReference>
<reference evidence="5" key="1">
    <citation type="submission" date="2023-07" db="EMBL/GenBank/DDBJ databases">
        <title>Functional and genomic diversity of the sorghum phyllosphere microbiome.</title>
        <authorList>
            <person name="Shade A."/>
        </authorList>
    </citation>
    <scope>NUCLEOTIDE SEQUENCE [LARGE SCALE GENOMIC DNA]</scope>
    <source>
        <strain evidence="5">SORGH_AS_0422</strain>
    </source>
</reference>
<name>A0ABU3GPA9_9SPHI</name>
<evidence type="ECO:0000259" key="2">
    <source>
        <dbReference type="Pfam" id="PF04773"/>
    </source>
</evidence>
<dbReference type="Pfam" id="PF04773">
    <property type="entry name" value="FecR"/>
    <property type="match status" value="1"/>
</dbReference>
<sequence length="339" mass="37961">MTNEQLAELMEKYRKGTCTPEEAAILNQWYASYQNKPDMLNTLSAAEREQIQLRMYKKISSRITITNESKTRKRIIPLWLKVGVAAALTGFVLLFVWNRQTANHNTTAIVSENWANISNNGKNIIKQDLPDGSSVWLKPGSRLSYPKAFAKASRNVKMQGEAFFEVAKNPQCPFIIESKHIITKVWGTSFSVLDNYNMQKATVTVLTGKVSVSKTGSEAHLAGAKLLASEVVLHPKQQVVYSEADNSFFANRNADMGTMNLWKHIDLSFKNEKLTGIALVLNQKFGVQIKIEGEKLKNSSMTADLTGLNLPEVLEVLKTSMNINYEIAEDDLIILKTTN</sequence>
<evidence type="ECO:0000259" key="3">
    <source>
        <dbReference type="Pfam" id="PF16344"/>
    </source>
</evidence>
<dbReference type="PANTHER" id="PTHR30273:SF2">
    <property type="entry name" value="PROTEIN FECR"/>
    <property type="match status" value="1"/>
</dbReference>
<dbReference type="RefSeq" id="WP_311947518.1">
    <property type="nucleotide sequence ID" value="NZ_JAVLVU010000001.1"/>
</dbReference>
<dbReference type="PIRSF" id="PIRSF018266">
    <property type="entry name" value="FecR"/>
    <property type="match status" value="1"/>
</dbReference>
<dbReference type="Gene3D" id="3.55.50.30">
    <property type="match status" value="1"/>
</dbReference>
<protein>
    <submittedName>
        <fullName evidence="4">Transmembrane sensor</fullName>
    </submittedName>
</protein>
<gene>
    <name evidence="4" type="ORF">QE417_000690</name>
</gene>
<dbReference type="PANTHER" id="PTHR30273">
    <property type="entry name" value="PERIPLASMIC SIGNAL SENSOR AND SIGMA FACTOR ACTIVATOR FECR-RELATED"/>
    <property type="match status" value="1"/>
</dbReference>
<dbReference type="Proteomes" id="UP001258315">
    <property type="component" value="Unassembled WGS sequence"/>
</dbReference>
<comment type="caution">
    <text evidence="4">The sequence shown here is derived from an EMBL/GenBank/DDBJ whole genome shotgun (WGS) entry which is preliminary data.</text>
</comment>
<dbReference type="Gene3D" id="2.60.120.1440">
    <property type="match status" value="1"/>
</dbReference>
<accession>A0ABU3GPA9</accession>
<feature type="transmembrane region" description="Helical" evidence="1">
    <location>
        <begin position="78"/>
        <end position="97"/>
    </location>
</feature>
<evidence type="ECO:0000313" key="5">
    <source>
        <dbReference type="Proteomes" id="UP001258315"/>
    </source>
</evidence>
<feature type="domain" description="Protein FecR C-terminal" evidence="3">
    <location>
        <begin position="267"/>
        <end position="334"/>
    </location>
</feature>
<proteinExistence type="predicted"/>
<keyword evidence="1" id="KW-1133">Transmembrane helix</keyword>
<keyword evidence="1" id="KW-0472">Membrane</keyword>
<keyword evidence="5" id="KW-1185">Reference proteome</keyword>
<dbReference type="EMBL" id="JAVLVU010000001">
    <property type="protein sequence ID" value="MDT3401618.1"/>
    <property type="molecule type" value="Genomic_DNA"/>
</dbReference>
<evidence type="ECO:0000313" key="4">
    <source>
        <dbReference type="EMBL" id="MDT3401618.1"/>
    </source>
</evidence>
<feature type="domain" description="FecR protein" evidence="2">
    <location>
        <begin position="125"/>
        <end position="210"/>
    </location>
</feature>
<dbReference type="Pfam" id="PF16344">
    <property type="entry name" value="FecR_C"/>
    <property type="match status" value="1"/>
</dbReference>
<keyword evidence="1 4" id="KW-0812">Transmembrane</keyword>
<dbReference type="InterPro" id="IPR032508">
    <property type="entry name" value="FecR_C"/>
</dbReference>
<dbReference type="InterPro" id="IPR006860">
    <property type="entry name" value="FecR"/>
</dbReference>
<organism evidence="4 5">
    <name type="scientific">Mucilaginibacter terrae</name>
    <dbReference type="NCBI Taxonomy" id="1955052"/>
    <lineage>
        <taxon>Bacteria</taxon>
        <taxon>Pseudomonadati</taxon>
        <taxon>Bacteroidota</taxon>
        <taxon>Sphingobacteriia</taxon>
        <taxon>Sphingobacteriales</taxon>
        <taxon>Sphingobacteriaceae</taxon>
        <taxon>Mucilaginibacter</taxon>
    </lineage>
</organism>
<evidence type="ECO:0000256" key="1">
    <source>
        <dbReference type="SAM" id="Phobius"/>
    </source>
</evidence>